<feature type="transmembrane region" description="Helical" evidence="1">
    <location>
        <begin position="173"/>
        <end position="190"/>
    </location>
</feature>
<dbReference type="EMBL" id="FAXC01000125">
    <property type="protein sequence ID" value="CUV08778.1"/>
    <property type="molecule type" value="Genomic_DNA"/>
</dbReference>
<evidence type="ECO:0000313" key="2">
    <source>
        <dbReference type="EMBL" id="CUV08778.1"/>
    </source>
</evidence>
<proteinExistence type="predicted"/>
<reference evidence="2" key="1">
    <citation type="submission" date="2015-10" db="EMBL/GenBank/DDBJ databases">
        <authorList>
            <person name="Gilbert D.G."/>
        </authorList>
    </citation>
    <scope>NUCLEOTIDE SEQUENCE</scope>
</reference>
<sequence>MIFKRFIHSLKNTTMLVILPRVFISSFILLQIAAMITYPGGTILDKTTVGYYFTLNFFSDLGTYTAYNGANNFFSLILFVIAMTLAGFTFTFYYLALPQFFKDQKTNYYIAILGTIFALGGSISMIGTAFTPGDLYPSPHDLFANWIFRFFLVTSFCYTIVIFRTSVLPNKYAMGYAVFTLMIAMYVGVLELAPSPFLSHSALVFNVVTQKLIVLVFCLAIMYQTFGFSSRKDLL</sequence>
<dbReference type="AlphaFoldDB" id="A0A160VE77"/>
<feature type="transmembrane region" description="Helical" evidence="1">
    <location>
        <begin position="73"/>
        <end position="96"/>
    </location>
</feature>
<gene>
    <name evidence="2" type="ORF">MGWOODY_Mmi2327</name>
</gene>
<feature type="transmembrane region" description="Helical" evidence="1">
    <location>
        <begin position="108"/>
        <end position="130"/>
    </location>
</feature>
<evidence type="ECO:0008006" key="3">
    <source>
        <dbReference type="Google" id="ProtNLM"/>
    </source>
</evidence>
<organism evidence="2">
    <name type="scientific">hydrothermal vent metagenome</name>
    <dbReference type="NCBI Taxonomy" id="652676"/>
    <lineage>
        <taxon>unclassified sequences</taxon>
        <taxon>metagenomes</taxon>
        <taxon>ecological metagenomes</taxon>
    </lineage>
</organism>
<feature type="transmembrane region" description="Helical" evidence="1">
    <location>
        <begin position="15"/>
        <end position="37"/>
    </location>
</feature>
<keyword evidence="1" id="KW-0812">Transmembrane</keyword>
<feature type="transmembrane region" description="Helical" evidence="1">
    <location>
        <begin position="202"/>
        <end position="223"/>
    </location>
</feature>
<protein>
    <recommendedName>
        <fullName evidence="3">DUF998 domain-containing protein</fullName>
    </recommendedName>
</protein>
<keyword evidence="1" id="KW-0472">Membrane</keyword>
<accession>A0A160VE77</accession>
<feature type="transmembrane region" description="Helical" evidence="1">
    <location>
        <begin position="142"/>
        <end position="161"/>
    </location>
</feature>
<name>A0A160VE77_9ZZZZ</name>
<keyword evidence="1" id="KW-1133">Transmembrane helix</keyword>
<evidence type="ECO:0000256" key="1">
    <source>
        <dbReference type="SAM" id="Phobius"/>
    </source>
</evidence>